<dbReference type="EMBL" id="JAULSR010000011">
    <property type="protein sequence ID" value="KAK0610078.1"/>
    <property type="molecule type" value="Genomic_DNA"/>
</dbReference>
<keyword evidence="2" id="KW-1185">Reference proteome</keyword>
<proteinExistence type="predicted"/>
<name>A0AA39WAE6_9PEZI</name>
<dbReference type="Proteomes" id="UP001174934">
    <property type="component" value="Unassembled WGS sequence"/>
</dbReference>
<reference evidence="1" key="1">
    <citation type="submission" date="2023-06" db="EMBL/GenBank/DDBJ databases">
        <title>Genome-scale phylogeny and comparative genomics of the fungal order Sordariales.</title>
        <authorList>
            <consortium name="Lawrence Berkeley National Laboratory"/>
            <person name="Hensen N."/>
            <person name="Bonometti L."/>
            <person name="Westerberg I."/>
            <person name="Brannstrom I.O."/>
            <person name="Guillou S."/>
            <person name="Cros-Aarteil S."/>
            <person name="Calhoun S."/>
            <person name="Haridas S."/>
            <person name="Kuo A."/>
            <person name="Mondo S."/>
            <person name="Pangilinan J."/>
            <person name="Riley R."/>
            <person name="LaButti K."/>
            <person name="Andreopoulos B."/>
            <person name="Lipzen A."/>
            <person name="Chen C."/>
            <person name="Yanf M."/>
            <person name="Daum C."/>
            <person name="Ng V."/>
            <person name="Clum A."/>
            <person name="Steindorff A."/>
            <person name="Ohm R."/>
            <person name="Martin F."/>
            <person name="Silar P."/>
            <person name="Natvig D."/>
            <person name="Lalanne C."/>
            <person name="Gautier V."/>
            <person name="Ament-velasquez S.L."/>
            <person name="Kruys A."/>
            <person name="Hutchinson M.I."/>
            <person name="Powell A.J."/>
            <person name="Barry K."/>
            <person name="Miller A.N."/>
            <person name="Grigoriev I.V."/>
            <person name="Debuchy R."/>
            <person name="Gladieux P."/>
            <person name="Thoren M.H."/>
            <person name="Johannesson H."/>
        </authorList>
    </citation>
    <scope>NUCLEOTIDE SEQUENCE</scope>
    <source>
        <strain evidence="1">SMH3391-2</strain>
    </source>
</reference>
<comment type="caution">
    <text evidence="1">The sequence shown here is derived from an EMBL/GenBank/DDBJ whole genome shotgun (WGS) entry which is preliminary data.</text>
</comment>
<dbReference type="AlphaFoldDB" id="A0AA39WAE6"/>
<evidence type="ECO:0000313" key="2">
    <source>
        <dbReference type="Proteomes" id="UP001174934"/>
    </source>
</evidence>
<organism evidence="1 2">
    <name type="scientific">Bombardia bombarda</name>
    <dbReference type="NCBI Taxonomy" id="252184"/>
    <lineage>
        <taxon>Eukaryota</taxon>
        <taxon>Fungi</taxon>
        <taxon>Dikarya</taxon>
        <taxon>Ascomycota</taxon>
        <taxon>Pezizomycotina</taxon>
        <taxon>Sordariomycetes</taxon>
        <taxon>Sordariomycetidae</taxon>
        <taxon>Sordariales</taxon>
        <taxon>Lasiosphaeriaceae</taxon>
        <taxon>Bombardia</taxon>
    </lineage>
</organism>
<evidence type="ECO:0000313" key="1">
    <source>
        <dbReference type="EMBL" id="KAK0610078.1"/>
    </source>
</evidence>
<accession>A0AA39WAE6</accession>
<gene>
    <name evidence="1" type="ORF">B0T17DRAFT_545845</name>
</gene>
<protein>
    <submittedName>
        <fullName evidence="1">Uncharacterized protein</fullName>
    </submittedName>
</protein>
<sequence length="60" mass="6508">MTLCVYLFPIPVSGAKQTPADASSLQPPTFTGSSHPIDFQKQIFLETSTSAMPTLKTKCF</sequence>